<dbReference type="Proteomes" id="UP000225766">
    <property type="component" value="Unassembled WGS sequence"/>
</dbReference>
<keyword evidence="1" id="KW-0472">Membrane</keyword>
<feature type="transmembrane region" description="Helical" evidence="1">
    <location>
        <begin position="12"/>
        <end position="31"/>
    </location>
</feature>
<organism evidence="2 3">
    <name type="scientific">Bacillus cereus</name>
    <dbReference type="NCBI Taxonomy" id="1396"/>
    <lineage>
        <taxon>Bacteria</taxon>
        <taxon>Bacillati</taxon>
        <taxon>Bacillota</taxon>
        <taxon>Bacilli</taxon>
        <taxon>Bacillales</taxon>
        <taxon>Bacillaceae</taxon>
        <taxon>Bacillus</taxon>
        <taxon>Bacillus cereus group</taxon>
    </lineage>
</organism>
<keyword evidence="1" id="KW-0812">Transmembrane</keyword>
<gene>
    <name evidence="2" type="ORF">COD19_10985</name>
</gene>
<dbReference type="EMBL" id="NUMG01000010">
    <property type="protein sequence ID" value="PGU02843.1"/>
    <property type="molecule type" value="Genomic_DNA"/>
</dbReference>
<evidence type="ECO:0000313" key="2">
    <source>
        <dbReference type="EMBL" id="PGU02843.1"/>
    </source>
</evidence>
<sequence>MIKMWEMIAFYFPTWKVFIQAFILLVIPYMISRFFSWIRNLEKE</sequence>
<name>A0A2C1LWM3_BACCE</name>
<proteinExistence type="predicted"/>
<accession>A0A2C1LWM3</accession>
<reference evidence="2 3" key="1">
    <citation type="submission" date="2017-09" db="EMBL/GenBank/DDBJ databases">
        <title>Large-scale bioinformatics analysis of Bacillus genomes uncovers conserved roles of natural products in bacterial physiology.</title>
        <authorList>
            <consortium name="Agbiome Team Llc"/>
            <person name="Bleich R.M."/>
            <person name="Grubbs K.J."/>
            <person name="Santa Maria K.C."/>
            <person name="Allen S.E."/>
            <person name="Farag S."/>
            <person name="Shank E.A."/>
            <person name="Bowers A."/>
        </authorList>
    </citation>
    <scope>NUCLEOTIDE SEQUENCE [LARGE SCALE GENOMIC DNA]</scope>
    <source>
        <strain evidence="2 3">AFS040105</strain>
    </source>
</reference>
<dbReference type="AlphaFoldDB" id="A0A2C1LWM3"/>
<protein>
    <submittedName>
        <fullName evidence="2">Uncharacterized protein</fullName>
    </submittedName>
</protein>
<comment type="caution">
    <text evidence="2">The sequence shown here is derived from an EMBL/GenBank/DDBJ whole genome shotgun (WGS) entry which is preliminary data.</text>
</comment>
<evidence type="ECO:0000256" key="1">
    <source>
        <dbReference type="SAM" id="Phobius"/>
    </source>
</evidence>
<evidence type="ECO:0000313" key="3">
    <source>
        <dbReference type="Proteomes" id="UP000225766"/>
    </source>
</evidence>
<keyword evidence="1" id="KW-1133">Transmembrane helix</keyword>